<evidence type="ECO:0000256" key="1">
    <source>
        <dbReference type="SAM" id="MobiDB-lite"/>
    </source>
</evidence>
<dbReference type="EMBL" id="CAJNNV010028148">
    <property type="protein sequence ID" value="CAE8623323.1"/>
    <property type="molecule type" value="Genomic_DNA"/>
</dbReference>
<feature type="region of interest" description="Disordered" evidence="1">
    <location>
        <begin position="227"/>
        <end position="249"/>
    </location>
</feature>
<evidence type="ECO:0000313" key="3">
    <source>
        <dbReference type="Proteomes" id="UP000654075"/>
    </source>
</evidence>
<keyword evidence="3" id="KW-1185">Reference proteome</keyword>
<evidence type="ECO:0000313" key="2">
    <source>
        <dbReference type="EMBL" id="CAE8623323.1"/>
    </source>
</evidence>
<dbReference type="Proteomes" id="UP000654075">
    <property type="component" value="Unassembled WGS sequence"/>
</dbReference>
<protein>
    <submittedName>
        <fullName evidence="2">Uncharacterized protein</fullName>
    </submittedName>
</protein>
<sequence length="249" mass="25820">MGKVPAHDGSWFAAAAAQGVGVIHEPEAQNSSNAVQELATPLARDEALLKCIEGLWGFAKLRLSTAEIELFAEQGLARIQDLDARAPSNTGWGCAKLELEGPQVMAWPASAAPRKSAGCDSQGLGNVARKLAAAVFKSQALMEATASESHATAASPNPQNLANISWSFGRASIASQLPSSAVCREAHQRMSGRIPQNLTNLGQPPATCLAKGKLLLGAAPARSTQVAQECSPQDSSNRARSSGNCGLIG</sequence>
<name>A0A813G9A7_POLGL</name>
<comment type="caution">
    <text evidence="2">The sequence shown here is derived from an EMBL/GenBank/DDBJ whole genome shotgun (WGS) entry which is preliminary data.</text>
</comment>
<gene>
    <name evidence="2" type="ORF">PGLA1383_LOCUS40610</name>
</gene>
<proteinExistence type="predicted"/>
<reference evidence="2" key="1">
    <citation type="submission" date="2021-02" db="EMBL/GenBank/DDBJ databases">
        <authorList>
            <person name="Dougan E. K."/>
            <person name="Rhodes N."/>
            <person name="Thang M."/>
            <person name="Chan C."/>
        </authorList>
    </citation>
    <scope>NUCLEOTIDE SEQUENCE</scope>
</reference>
<accession>A0A813G9A7</accession>
<dbReference type="AlphaFoldDB" id="A0A813G9A7"/>
<organism evidence="2 3">
    <name type="scientific">Polarella glacialis</name>
    <name type="common">Dinoflagellate</name>
    <dbReference type="NCBI Taxonomy" id="89957"/>
    <lineage>
        <taxon>Eukaryota</taxon>
        <taxon>Sar</taxon>
        <taxon>Alveolata</taxon>
        <taxon>Dinophyceae</taxon>
        <taxon>Suessiales</taxon>
        <taxon>Suessiaceae</taxon>
        <taxon>Polarella</taxon>
    </lineage>
</organism>